<dbReference type="Proteomes" id="UP000281553">
    <property type="component" value="Unassembled WGS sequence"/>
</dbReference>
<dbReference type="EMBL" id="UYRU01088100">
    <property type="protein sequence ID" value="VDN36016.1"/>
    <property type="molecule type" value="Genomic_DNA"/>
</dbReference>
<accession>A0A3P7QYN0</accession>
<organism evidence="2 3">
    <name type="scientific">Dibothriocephalus latus</name>
    <name type="common">Fish tapeworm</name>
    <name type="synonym">Diphyllobothrium latum</name>
    <dbReference type="NCBI Taxonomy" id="60516"/>
    <lineage>
        <taxon>Eukaryota</taxon>
        <taxon>Metazoa</taxon>
        <taxon>Spiralia</taxon>
        <taxon>Lophotrochozoa</taxon>
        <taxon>Platyhelminthes</taxon>
        <taxon>Cestoda</taxon>
        <taxon>Eucestoda</taxon>
        <taxon>Diphyllobothriidea</taxon>
        <taxon>Diphyllobothriidae</taxon>
        <taxon>Dibothriocephalus</taxon>
    </lineage>
</organism>
<evidence type="ECO:0000313" key="2">
    <source>
        <dbReference type="EMBL" id="VDN36016.1"/>
    </source>
</evidence>
<keyword evidence="3" id="KW-1185">Reference proteome</keyword>
<evidence type="ECO:0000313" key="3">
    <source>
        <dbReference type="Proteomes" id="UP000281553"/>
    </source>
</evidence>
<feature type="region of interest" description="Disordered" evidence="1">
    <location>
        <begin position="1"/>
        <end position="34"/>
    </location>
</feature>
<proteinExistence type="predicted"/>
<dbReference type="AlphaFoldDB" id="A0A3P7QYN0"/>
<feature type="compositionally biased region" description="Basic residues" evidence="1">
    <location>
        <begin position="8"/>
        <end position="33"/>
    </location>
</feature>
<name>A0A3P7QYN0_DIBLA</name>
<evidence type="ECO:0000256" key="1">
    <source>
        <dbReference type="SAM" id="MobiDB-lite"/>
    </source>
</evidence>
<sequence>MPPAIGRRVGRLNRRRKDRTRTRMSLEKRRRRMTQPNNWRRLKRVSRSTRVDSLMIFFASTPKGLSYGS</sequence>
<gene>
    <name evidence="2" type="ORF">DILT_LOCUS16920</name>
</gene>
<reference evidence="2 3" key="1">
    <citation type="submission" date="2018-11" db="EMBL/GenBank/DDBJ databases">
        <authorList>
            <consortium name="Pathogen Informatics"/>
        </authorList>
    </citation>
    <scope>NUCLEOTIDE SEQUENCE [LARGE SCALE GENOMIC DNA]</scope>
</reference>
<protein>
    <submittedName>
        <fullName evidence="2">Uncharacterized protein</fullName>
    </submittedName>
</protein>